<dbReference type="GO" id="GO:0015628">
    <property type="term" value="P:protein secretion by the type II secretion system"/>
    <property type="evidence" value="ECO:0007669"/>
    <property type="project" value="InterPro"/>
</dbReference>
<keyword evidence="3 6" id="KW-0812">Transmembrane</keyword>
<keyword evidence="8" id="KW-1185">Reference proteome</keyword>
<evidence type="ECO:0000313" key="8">
    <source>
        <dbReference type="Proteomes" id="UP000293433"/>
    </source>
</evidence>
<name>A0A4Q7LI82_9BURK</name>
<comment type="subcellular location">
    <subcellularLocation>
        <location evidence="1">Membrane</location>
        <topology evidence="1">Single-pass membrane protein</topology>
    </subcellularLocation>
</comment>
<feature type="transmembrane region" description="Helical" evidence="6">
    <location>
        <begin position="21"/>
        <end position="43"/>
    </location>
</feature>
<evidence type="ECO:0000256" key="4">
    <source>
        <dbReference type="ARBA" id="ARBA00022989"/>
    </source>
</evidence>
<organism evidence="7 8">
    <name type="scientific">Sphaerotilus mobilis</name>
    <dbReference type="NCBI Taxonomy" id="47994"/>
    <lineage>
        <taxon>Bacteria</taxon>
        <taxon>Pseudomonadati</taxon>
        <taxon>Pseudomonadota</taxon>
        <taxon>Betaproteobacteria</taxon>
        <taxon>Burkholderiales</taxon>
        <taxon>Sphaerotilaceae</taxon>
        <taxon>Sphaerotilus</taxon>
    </lineage>
</organism>
<evidence type="ECO:0000256" key="6">
    <source>
        <dbReference type="SAM" id="Phobius"/>
    </source>
</evidence>
<evidence type="ECO:0000256" key="3">
    <source>
        <dbReference type="ARBA" id="ARBA00022692"/>
    </source>
</evidence>
<protein>
    <submittedName>
        <fullName evidence="7">Type II secretion system protein H (GspH)</fullName>
    </submittedName>
</protein>
<keyword evidence="4 6" id="KW-1133">Transmembrane helix</keyword>
<evidence type="ECO:0000256" key="2">
    <source>
        <dbReference type="ARBA" id="ARBA00022481"/>
    </source>
</evidence>
<dbReference type="Proteomes" id="UP000293433">
    <property type="component" value="Unassembled WGS sequence"/>
</dbReference>
<evidence type="ECO:0000256" key="1">
    <source>
        <dbReference type="ARBA" id="ARBA00004167"/>
    </source>
</evidence>
<dbReference type="InterPro" id="IPR045584">
    <property type="entry name" value="Pilin-like"/>
</dbReference>
<dbReference type="GO" id="GO:0016020">
    <property type="term" value="C:membrane"/>
    <property type="evidence" value="ECO:0007669"/>
    <property type="project" value="UniProtKB-SubCell"/>
</dbReference>
<dbReference type="RefSeq" id="WP_338054451.1">
    <property type="nucleotide sequence ID" value="NZ_SGWV01000010.1"/>
</dbReference>
<dbReference type="GO" id="GO:0015627">
    <property type="term" value="C:type II protein secretion system complex"/>
    <property type="evidence" value="ECO:0007669"/>
    <property type="project" value="InterPro"/>
</dbReference>
<dbReference type="InterPro" id="IPR012902">
    <property type="entry name" value="N_methyl_site"/>
</dbReference>
<comment type="caution">
    <text evidence="7">The sequence shown here is derived from an EMBL/GenBank/DDBJ whole genome shotgun (WGS) entry which is preliminary data.</text>
</comment>
<dbReference type="EMBL" id="SGWV01000010">
    <property type="protein sequence ID" value="RZS53079.1"/>
    <property type="molecule type" value="Genomic_DNA"/>
</dbReference>
<dbReference type="AlphaFoldDB" id="A0A4Q7LI82"/>
<dbReference type="PROSITE" id="PS00409">
    <property type="entry name" value="PROKAR_NTER_METHYL"/>
    <property type="match status" value="1"/>
</dbReference>
<proteinExistence type="predicted"/>
<gene>
    <name evidence="7" type="ORF">EV685_2702</name>
</gene>
<evidence type="ECO:0000256" key="5">
    <source>
        <dbReference type="ARBA" id="ARBA00023136"/>
    </source>
</evidence>
<dbReference type="NCBIfam" id="TIGR02532">
    <property type="entry name" value="IV_pilin_GFxxxE"/>
    <property type="match status" value="1"/>
</dbReference>
<evidence type="ECO:0000313" key="7">
    <source>
        <dbReference type="EMBL" id="RZS53079.1"/>
    </source>
</evidence>
<keyword evidence="2" id="KW-0488">Methylation</keyword>
<accession>A0A4Q7LI82</accession>
<dbReference type="InterPro" id="IPR002416">
    <property type="entry name" value="T2SS_protein-GspH"/>
</dbReference>
<dbReference type="Pfam" id="PF07963">
    <property type="entry name" value="N_methyl"/>
    <property type="match status" value="1"/>
</dbReference>
<dbReference type="Gene3D" id="3.30.700.10">
    <property type="entry name" value="Glycoprotein, Type 4 Pilin"/>
    <property type="match status" value="1"/>
</dbReference>
<reference evidence="7 8" key="1">
    <citation type="submission" date="2019-02" db="EMBL/GenBank/DDBJ databases">
        <title>Genomic Encyclopedia of Type Strains, Phase IV (KMG-IV): sequencing the most valuable type-strain genomes for metagenomic binning, comparative biology and taxonomic classification.</title>
        <authorList>
            <person name="Goeker M."/>
        </authorList>
    </citation>
    <scope>NUCLEOTIDE SEQUENCE [LARGE SCALE GENOMIC DNA]</scope>
    <source>
        <strain evidence="7 8">DSM 10617</strain>
    </source>
</reference>
<dbReference type="PRINTS" id="PR00885">
    <property type="entry name" value="BCTERIALGSPH"/>
</dbReference>
<sequence>MIPRGEAGSARRRTAASRGFTLLELMIVVALIAVASAVASLALPDPASSRLEREAARLATLLEAGRAQSRALGLPVRWSPGPSTGRDAAGVIADPAKPPEAFHFDGLPANHGLPLRWLEPDGEAPQVGLPERQSWIPLGPEPVIGPQRVVLSLGQRRIAVASDGIGPFRVEPDDATPR</sequence>
<keyword evidence="5 6" id="KW-0472">Membrane</keyword>
<dbReference type="SUPFAM" id="SSF54523">
    <property type="entry name" value="Pili subunits"/>
    <property type="match status" value="1"/>
</dbReference>